<keyword evidence="2" id="KW-1185">Reference proteome</keyword>
<dbReference type="EMBL" id="WIGN01000237">
    <property type="protein sequence ID" value="KAF6803474.1"/>
    <property type="molecule type" value="Genomic_DNA"/>
</dbReference>
<reference evidence="1 2" key="1">
    <citation type="journal article" date="2020" name="Phytopathology">
        <title>Genome Sequence Resources of Colletotrichum truncatum, C. plurivorum, C. musicola, and C. sojae: Four Species Pathogenic to Soybean (Glycine max).</title>
        <authorList>
            <person name="Rogerio F."/>
            <person name="Boufleur T.R."/>
            <person name="Ciampi-Guillardi M."/>
            <person name="Sukno S.A."/>
            <person name="Thon M.R."/>
            <person name="Massola Junior N.S."/>
            <person name="Baroncelli R."/>
        </authorList>
    </citation>
    <scope>NUCLEOTIDE SEQUENCE [LARGE SCALE GENOMIC DNA]</scope>
    <source>
        <strain evidence="1 2">LFN0009</strain>
    </source>
</reference>
<sequence>MPLYDSLALLGDRHVAGNSWHSQDASEARDIHHRGCRRVQPRSLSCYTHLDPLPHVIANQSEQTAVNNREEFQANGAVANSQCFDSCLAATPVTFHNNPNQFL</sequence>
<protein>
    <submittedName>
        <fullName evidence="1">Uncharacterized protein</fullName>
    </submittedName>
</protein>
<name>A0A8H6IYY6_9PEZI</name>
<evidence type="ECO:0000313" key="2">
    <source>
        <dbReference type="Proteomes" id="UP000652219"/>
    </source>
</evidence>
<dbReference type="AlphaFoldDB" id="A0A8H6IYY6"/>
<gene>
    <name evidence="1" type="ORF">CSOJ01_10891</name>
</gene>
<proteinExistence type="predicted"/>
<comment type="caution">
    <text evidence="1">The sequence shown here is derived from an EMBL/GenBank/DDBJ whole genome shotgun (WGS) entry which is preliminary data.</text>
</comment>
<evidence type="ECO:0000313" key="1">
    <source>
        <dbReference type="EMBL" id="KAF6803474.1"/>
    </source>
</evidence>
<dbReference type="Proteomes" id="UP000652219">
    <property type="component" value="Unassembled WGS sequence"/>
</dbReference>
<accession>A0A8H6IYY6</accession>
<organism evidence="1 2">
    <name type="scientific">Colletotrichum sojae</name>
    <dbReference type="NCBI Taxonomy" id="2175907"/>
    <lineage>
        <taxon>Eukaryota</taxon>
        <taxon>Fungi</taxon>
        <taxon>Dikarya</taxon>
        <taxon>Ascomycota</taxon>
        <taxon>Pezizomycotina</taxon>
        <taxon>Sordariomycetes</taxon>
        <taxon>Hypocreomycetidae</taxon>
        <taxon>Glomerellales</taxon>
        <taxon>Glomerellaceae</taxon>
        <taxon>Colletotrichum</taxon>
        <taxon>Colletotrichum orchidearum species complex</taxon>
    </lineage>
</organism>